<feature type="domain" description="Nudix hydrolase" evidence="2">
    <location>
        <begin position="63"/>
        <end position="198"/>
    </location>
</feature>
<dbReference type="Gene3D" id="3.90.79.10">
    <property type="entry name" value="Nucleoside Triphosphate Pyrophosphohydrolase"/>
    <property type="match status" value="1"/>
</dbReference>
<reference evidence="3" key="1">
    <citation type="submission" date="2019-11" db="EMBL/GenBank/DDBJ databases">
        <authorList>
            <person name="Feng L."/>
        </authorList>
    </citation>
    <scope>NUCLEOTIDE SEQUENCE</scope>
    <source>
        <strain evidence="3">IbartlettiiLFYP30</strain>
    </source>
</reference>
<sequence>MKLERVSNLNNKIQKVSELCDGQFISLYDLEYKNKLNENKHWTVATRKDKEAVEDFYLNQNEDKVDAVGICAYHVRYKKLVIIKQFRVPINDYIYEVPAGLVDKGDKDILESVKRELKEETGLDLLDVNNDYTIEKTYLSPGMTDESIALVFCTCDGELNKDGLEDDEDIEAILVSVEESRKILKSKEKMDVKAFLMLQNFVLLGEKMFV</sequence>
<organism evidence="3">
    <name type="scientific">Intestinibacter bartlettii</name>
    <dbReference type="NCBI Taxonomy" id="261299"/>
    <lineage>
        <taxon>Bacteria</taxon>
        <taxon>Bacillati</taxon>
        <taxon>Bacillota</taxon>
        <taxon>Clostridia</taxon>
        <taxon>Peptostreptococcales</taxon>
        <taxon>Peptostreptococcaceae</taxon>
        <taxon>Intestinibacter</taxon>
    </lineage>
</organism>
<protein>
    <submittedName>
        <fullName evidence="3">ADP-ribose pyrophosphatase</fullName>
        <ecNumber evidence="3">3.6.1.13</ecNumber>
    </submittedName>
</protein>
<dbReference type="GO" id="GO:0047631">
    <property type="term" value="F:ADP-ribose diphosphatase activity"/>
    <property type="evidence" value="ECO:0007669"/>
    <property type="project" value="UniProtKB-EC"/>
</dbReference>
<dbReference type="AlphaFoldDB" id="A0A6N3FMS0"/>
<dbReference type="GO" id="GO:0006753">
    <property type="term" value="P:nucleoside phosphate metabolic process"/>
    <property type="evidence" value="ECO:0007669"/>
    <property type="project" value="TreeGrafter"/>
</dbReference>
<dbReference type="InterPro" id="IPR000086">
    <property type="entry name" value="NUDIX_hydrolase_dom"/>
</dbReference>
<dbReference type="PANTHER" id="PTHR11839">
    <property type="entry name" value="UDP/ADP-SUGAR PYROPHOSPHATASE"/>
    <property type="match status" value="1"/>
</dbReference>
<evidence type="ECO:0000259" key="2">
    <source>
        <dbReference type="PROSITE" id="PS51462"/>
    </source>
</evidence>
<dbReference type="PANTHER" id="PTHR11839:SF1">
    <property type="entry name" value="ADP-SUGAR PYROPHOSPHATASE"/>
    <property type="match status" value="1"/>
</dbReference>
<dbReference type="GO" id="GO:0019693">
    <property type="term" value="P:ribose phosphate metabolic process"/>
    <property type="evidence" value="ECO:0007669"/>
    <property type="project" value="TreeGrafter"/>
</dbReference>
<proteinExistence type="predicted"/>
<dbReference type="Pfam" id="PF00293">
    <property type="entry name" value="NUDIX"/>
    <property type="match status" value="1"/>
</dbReference>
<dbReference type="EMBL" id="CACRUE010000045">
    <property type="protein sequence ID" value="VYU52843.1"/>
    <property type="molecule type" value="Genomic_DNA"/>
</dbReference>
<dbReference type="EC" id="3.6.1.13" evidence="3"/>
<evidence type="ECO:0000256" key="1">
    <source>
        <dbReference type="ARBA" id="ARBA00022801"/>
    </source>
</evidence>
<dbReference type="PROSITE" id="PS51462">
    <property type="entry name" value="NUDIX"/>
    <property type="match status" value="1"/>
</dbReference>
<evidence type="ECO:0000313" key="3">
    <source>
        <dbReference type="EMBL" id="VYU52843.1"/>
    </source>
</evidence>
<gene>
    <name evidence="3" type="primary">nudF_2</name>
    <name evidence="3" type="ORF">IBLFYP30_00461</name>
</gene>
<name>A0A6N3FMS0_9FIRM</name>
<dbReference type="CDD" id="cd03424">
    <property type="entry name" value="NUDIX_ADPRase_Nudt5_UGPPase_Nudt14"/>
    <property type="match status" value="1"/>
</dbReference>
<accession>A0A6N3FMS0</accession>
<keyword evidence="1 3" id="KW-0378">Hydrolase</keyword>
<dbReference type="SUPFAM" id="SSF55811">
    <property type="entry name" value="Nudix"/>
    <property type="match status" value="1"/>
</dbReference>
<dbReference type="InterPro" id="IPR015797">
    <property type="entry name" value="NUDIX_hydrolase-like_dom_sf"/>
</dbReference>